<proteinExistence type="predicted"/>
<comment type="caution">
    <text evidence="1">The sequence shown here is derived from an EMBL/GenBank/DDBJ whole genome shotgun (WGS) entry which is preliminary data.</text>
</comment>
<gene>
    <name evidence="1" type="ORF">EA473_16865</name>
</gene>
<dbReference type="EMBL" id="REGA01000016">
    <property type="protein sequence ID" value="RQG92443.1"/>
    <property type="molecule type" value="Genomic_DNA"/>
</dbReference>
<name>A0A3N6LRN9_NATCH</name>
<keyword evidence="2" id="KW-1185">Reference proteome</keyword>
<sequence>MDAIQNDRYGQDGHYERAKQLYTAAHYYGPQGHRSFLYKNSEENRDHVVLSISQELADRYNEQTEGVSWSDIEQAAL</sequence>
<dbReference type="AlphaFoldDB" id="A0A3N6LRN9"/>
<evidence type="ECO:0000313" key="2">
    <source>
        <dbReference type="Proteomes" id="UP000282323"/>
    </source>
</evidence>
<accession>A0A3N6LRN9</accession>
<reference evidence="1 2" key="1">
    <citation type="submission" date="2018-10" db="EMBL/GenBank/DDBJ databases">
        <title>Natrarchaeobius chitinivorans gen. nov., sp. nov., and Natrarchaeobius haloalkaliphilus sp. nov., alkaliphilic, chitin-utilizing haloarchaea from hypersaline alkaline lakes.</title>
        <authorList>
            <person name="Sorokin D.Y."/>
            <person name="Elcheninov A.G."/>
            <person name="Kostrikina N.A."/>
            <person name="Bale N.J."/>
            <person name="Sinninghe Damste J.S."/>
            <person name="Khijniak T.V."/>
            <person name="Kublanov I.V."/>
            <person name="Toshchakov S.V."/>
        </authorList>
    </citation>
    <scope>NUCLEOTIDE SEQUENCE [LARGE SCALE GENOMIC DNA]</scope>
    <source>
        <strain evidence="1 2">AArcht4T</strain>
    </source>
</reference>
<organism evidence="1 2">
    <name type="scientific">Natrarchaeobius chitinivorans</name>
    <dbReference type="NCBI Taxonomy" id="1679083"/>
    <lineage>
        <taxon>Archaea</taxon>
        <taxon>Methanobacteriati</taxon>
        <taxon>Methanobacteriota</taxon>
        <taxon>Stenosarchaea group</taxon>
        <taxon>Halobacteria</taxon>
        <taxon>Halobacteriales</taxon>
        <taxon>Natrialbaceae</taxon>
        <taxon>Natrarchaeobius</taxon>
    </lineage>
</organism>
<protein>
    <submittedName>
        <fullName evidence="1">Uncharacterized protein</fullName>
    </submittedName>
</protein>
<evidence type="ECO:0000313" key="1">
    <source>
        <dbReference type="EMBL" id="RQG92443.1"/>
    </source>
</evidence>
<dbReference type="Proteomes" id="UP000282323">
    <property type="component" value="Unassembled WGS sequence"/>
</dbReference>